<evidence type="ECO:0000313" key="1">
    <source>
        <dbReference type="EMBL" id="GAV23287.1"/>
    </source>
</evidence>
<reference evidence="2" key="1">
    <citation type="submission" date="2016-12" db="EMBL/GenBank/DDBJ databases">
        <title>Draft Genome Sequences od Carboxydothermus pertinax and islandicus, Hydrogenogenic Carboxydotrophic Bacteria.</title>
        <authorList>
            <person name="Fukuyama Y."/>
            <person name="Ohmae K."/>
            <person name="Yoneda Y."/>
            <person name="Yoshida T."/>
            <person name="Sako Y."/>
        </authorList>
    </citation>
    <scope>NUCLEOTIDE SEQUENCE [LARGE SCALE GENOMIC DNA]</scope>
    <source>
        <strain evidence="2">Ug1</strain>
    </source>
</reference>
<organism evidence="1 2">
    <name type="scientific">Carboxydothermus pertinax</name>
    <dbReference type="NCBI Taxonomy" id="870242"/>
    <lineage>
        <taxon>Bacteria</taxon>
        <taxon>Bacillati</taxon>
        <taxon>Bacillota</taxon>
        <taxon>Clostridia</taxon>
        <taxon>Thermoanaerobacterales</taxon>
        <taxon>Thermoanaerobacteraceae</taxon>
        <taxon>Carboxydothermus</taxon>
    </lineage>
</organism>
<dbReference type="AlphaFoldDB" id="A0A1L8CWK7"/>
<proteinExistence type="predicted"/>
<gene>
    <name evidence="1" type="ORF">cpu_17970</name>
</gene>
<evidence type="ECO:0000313" key="2">
    <source>
        <dbReference type="Proteomes" id="UP000187485"/>
    </source>
</evidence>
<keyword evidence="2" id="KW-1185">Reference proteome</keyword>
<accession>A0A1L8CWK7</accession>
<dbReference type="Proteomes" id="UP000187485">
    <property type="component" value="Unassembled WGS sequence"/>
</dbReference>
<protein>
    <submittedName>
        <fullName evidence="1">Uncharacterized protein</fullName>
    </submittedName>
</protein>
<name>A0A1L8CWK7_9THEO</name>
<dbReference type="EMBL" id="BDJK01000041">
    <property type="protein sequence ID" value="GAV23287.1"/>
    <property type="molecule type" value="Genomic_DNA"/>
</dbReference>
<comment type="caution">
    <text evidence="1">The sequence shown here is derived from an EMBL/GenBank/DDBJ whole genome shotgun (WGS) entry which is preliminary data.</text>
</comment>
<sequence>MIEDFRNCEFWISSSGFSNRYGHPHIEVVIDILGANKNLIISNELNMIMIR</sequence>